<dbReference type="Proteomes" id="UP000050640">
    <property type="component" value="Unplaced"/>
</dbReference>
<reference evidence="6" key="1">
    <citation type="submission" date="2016-04" db="UniProtKB">
        <authorList>
            <consortium name="WormBaseParasite"/>
        </authorList>
    </citation>
    <scope>IDENTIFICATION</scope>
</reference>
<evidence type="ECO:0000313" key="5">
    <source>
        <dbReference type="Proteomes" id="UP000050640"/>
    </source>
</evidence>
<dbReference type="Pfam" id="PF07002">
    <property type="entry name" value="Copine"/>
    <property type="match status" value="1"/>
</dbReference>
<keyword evidence="3" id="KW-0812">Transmembrane</keyword>
<dbReference type="GO" id="GO:0005634">
    <property type="term" value="C:nucleus"/>
    <property type="evidence" value="ECO:0007669"/>
    <property type="project" value="TreeGrafter"/>
</dbReference>
<feature type="transmembrane region" description="Helical" evidence="3">
    <location>
        <begin position="28"/>
        <end position="49"/>
    </location>
</feature>
<dbReference type="InterPro" id="IPR010734">
    <property type="entry name" value="Copine_C"/>
</dbReference>
<dbReference type="InterPro" id="IPR002035">
    <property type="entry name" value="VWF_A"/>
</dbReference>
<sequence length="856" mass="96542">MVFSKELGYDPDEWEECPDLDQFMLFGFTTRMFLSLTSIILTVLFFWFLEARKQLNKSQEAENHSVKEMVQEKMNELETVKERLEELGKLRKPESTFTKEETEALKEWQREVARIEELRLQDLAEHVIDASEAMSEVETESQLIDRLLPADHISTETDSAEAERFQQIATLYKEEYQHFCRIIDQTPSPTPSNKFTDRTAVHSAPYMEDIVASIQDAANTTVTGSERENGSVSSTNGWEAPAQSVTLGHFLNMYASLILTFLNLIKLQLYQEFFVERVQEFISKPNDIDVCDQNNICASIENDDDFVKVYKDELQKSAGAEMSQEVSRQTTTLSDVAAQQASAERQQPMIIEFSSDQLSDYNSQQNKQQELLRKPEITQSIDGVETAQKAVTPIMTDSSMVNVDTPIITTGHQQLTDEECRRLVEAEMYIQDAIEYVASEIRHEAPSGFIVEEEILDNVARGGNVTNLQQLTASSETTSQMFRTNEIFEKVEEPAEIDDAMTYAPEIQSIEIPPDEASVNSENLLEYFDQVAAESTDVLSIPQPTRSIENVPYMKPAESSQSVSLLKSSRSFTSSGSQPRIRKRSSLLSVLGVTSTQEMLLTLTSMEDLSNAMRKAGLQSTNLIFGIDYTASNKYQGERCFQGQSLHSLDAFRENPYQQVIKIMGRILAPFATSGYIPAYGFGDMKTSDWSVFKLKPEGECKDLDELLQVYDAVTPTISLSGPTNFAPLIYEAIEICEKVQNYHILVIVADGQVTNEKATRKAIVRACQHPLSIIVVGVGDGPWDMMKVFDESLPRRPWDNFHFVEFHEVMQKADSVDAGELSFAVQSLLEIPDQYNIVRQLGLIRSVSPIPEHGP</sequence>
<evidence type="ECO:0000256" key="3">
    <source>
        <dbReference type="SAM" id="Phobius"/>
    </source>
</evidence>
<keyword evidence="1" id="KW-0175">Coiled coil</keyword>
<dbReference type="InterPro" id="IPR052079">
    <property type="entry name" value="E3_ligase/Copine_domain"/>
</dbReference>
<name>A0A0R3RVK7_9BILA</name>
<proteinExistence type="predicted"/>
<dbReference type="GO" id="GO:0016567">
    <property type="term" value="P:protein ubiquitination"/>
    <property type="evidence" value="ECO:0007669"/>
    <property type="project" value="TreeGrafter"/>
</dbReference>
<feature type="region of interest" description="Disordered" evidence="2">
    <location>
        <begin position="318"/>
        <end position="339"/>
    </location>
</feature>
<dbReference type="AlphaFoldDB" id="A0A0R3RVK7"/>
<evidence type="ECO:0000256" key="1">
    <source>
        <dbReference type="SAM" id="Coils"/>
    </source>
</evidence>
<evidence type="ECO:0000256" key="2">
    <source>
        <dbReference type="SAM" id="MobiDB-lite"/>
    </source>
</evidence>
<feature type="compositionally biased region" description="Polar residues" evidence="2">
    <location>
        <begin position="324"/>
        <end position="339"/>
    </location>
</feature>
<evidence type="ECO:0000259" key="4">
    <source>
        <dbReference type="SMART" id="SM00327"/>
    </source>
</evidence>
<accession>A0A0R3RVK7</accession>
<dbReference type="WBParaSite" id="EEL_0000614801-mRNA-1">
    <property type="protein sequence ID" value="EEL_0000614801-mRNA-1"/>
    <property type="gene ID" value="EEL_0000614801"/>
</dbReference>
<dbReference type="InterPro" id="IPR036465">
    <property type="entry name" value="vWFA_dom_sf"/>
</dbReference>
<keyword evidence="3" id="KW-1133">Transmembrane helix</keyword>
<dbReference type="PANTHER" id="PTHR45751:SF48">
    <property type="entry name" value="COPINE FAMILY PROTEIN 1"/>
    <property type="match status" value="1"/>
</dbReference>
<evidence type="ECO:0000313" key="6">
    <source>
        <dbReference type="WBParaSite" id="EEL_0000614801-mRNA-1"/>
    </source>
</evidence>
<dbReference type="PANTHER" id="PTHR45751">
    <property type="entry name" value="COPINE FAMILY PROTEIN 1"/>
    <property type="match status" value="1"/>
</dbReference>
<dbReference type="Gene3D" id="3.40.50.410">
    <property type="entry name" value="von Willebrand factor, type A domain"/>
    <property type="match status" value="1"/>
</dbReference>
<feature type="coiled-coil region" evidence="1">
    <location>
        <begin position="56"/>
        <end position="140"/>
    </location>
</feature>
<feature type="domain" description="VWFA" evidence="4">
    <location>
        <begin position="620"/>
        <end position="809"/>
    </location>
</feature>
<dbReference type="GO" id="GO:0004842">
    <property type="term" value="F:ubiquitin-protein transferase activity"/>
    <property type="evidence" value="ECO:0007669"/>
    <property type="project" value="TreeGrafter"/>
</dbReference>
<organism evidence="5 6">
    <name type="scientific">Elaeophora elaphi</name>
    <dbReference type="NCBI Taxonomy" id="1147741"/>
    <lineage>
        <taxon>Eukaryota</taxon>
        <taxon>Metazoa</taxon>
        <taxon>Ecdysozoa</taxon>
        <taxon>Nematoda</taxon>
        <taxon>Chromadorea</taxon>
        <taxon>Rhabditida</taxon>
        <taxon>Spirurina</taxon>
        <taxon>Spiruromorpha</taxon>
        <taxon>Filarioidea</taxon>
        <taxon>Onchocercidae</taxon>
        <taxon>Elaeophora</taxon>
    </lineage>
</organism>
<keyword evidence="5" id="KW-1185">Reference proteome</keyword>
<keyword evidence="3" id="KW-0472">Membrane</keyword>
<dbReference type="SMART" id="SM00327">
    <property type="entry name" value="VWA"/>
    <property type="match status" value="1"/>
</dbReference>
<protein>
    <submittedName>
        <fullName evidence="6">VWFA domain-containing protein</fullName>
    </submittedName>
</protein>
<dbReference type="SUPFAM" id="SSF53300">
    <property type="entry name" value="vWA-like"/>
    <property type="match status" value="1"/>
</dbReference>
<dbReference type="STRING" id="1147741.A0A0R3RVK7"/>